<feature type="domain" description="Response regulatory" evidence="3">
    <location>
        <begin position="27"/>
        <end position="143"/>
    </location>
</feature>
<dbReference type="AlphaFoldDB" id="A0A7Z0VNH0"/>
<name>A0A7Z0VNH0_9GAMM</name>
<gene>
    <name evidence="4" type="primary">pleD_6</name>
    <name evidence="4" type="ORF">CODIS_14330</name>
</gene>
<proteinExistence type="predicted"/>
<evidence type="ECO:0000259" key="3">
    <source>
        <dbReference type="PROSITE" id="PS50110"/>
    </source>
</evidence>
<dbReference type="Gene3D" id="3.40.50.2300">
    <property type="match status" value="1"/>
</dbReference>
<organism evidence="4 5">
    <name type="scientific">Candidatus Thiodiazotropha endolucinida</name>
    <dbReference type="NCBI Taxonomy" id="1655433"/>
    <lineage>
        <taxon>Bacteria</taxon>
        <taxon>Pseudomonadati</taxon>
        <taxon>Pseudomonadota</taxon>
        <taxon>Gammaproteobacteria</taxon>
        <taxon>Chromatiales</taxon>
        <taxon>Sedimenticolaceae</taxon>
        <taxon>Candidatus Thiodiazotropha</taxon>
    </lineage>
</organism>
<dbReference type="EMBL" id="MARB01000006">
    <property type="protein sequence ID" value="ODJ88426.1"/>
    <property type="molecule type" value="Genomic_DNA"/>
</dbReference>
<protein>
    <submittedName>
        <fullName evidence="4">Response regulator PleD</fullName>
    </submittedName>
</protein>
<comment type="caution">
    <text evidence="4">The sequence shown here is derived from an EMBL/GenBank/DDBJ whole genome shotgun (WGS) entry which is preliminary data.</text>
</comment>
<dbReference type="SMART" id="SM00448">
    <property type="entry name" value="REC"/>
    <property type="match status" value="1"/>
</dbReference>
<dbReference type="InterPro" id="IPR001789">
    <property type="entry name" value="Sig_transdc_resp-reg_receiver"/>
</dbReference>
<feature type="modified residue" description="4-aspartylphosphate" evidence="2">
    <location>
        <position position="76"/>
    </location>
</feature>
<keyword evidence="1 2" id="KW-0597">Phosphoprotein</keyword>
<dbReference type="InterPro" id="IPR050595">
    <property type="entry name" value="Bact_response_regulator"/>
</dbReference>
<evidence type="ECO:0000313" key="5">
    <source>
        <dbReference type="Proteomes" id="UP000094769"/>
    </source>
</evidence>
<dbReference type="PANTHER" id="PTHR44591:SF20">
    <property type="entry name" value="PROTEIN PILH"/>
    <property type="match status" value="1"/>
</dbReference>
<evidence type="ECO:0000313" key="4">
    <source>
        <dbReference type="EMBL" id="ODJ88426.1"/>
    </source>
</evidence>
<dbReference type="Pfam" id="PF00072">
    <property type="entry name" value="Response_reg"/>
    <property type="match status" value="1"/>
</dbReference>
<accession>A0A7Z0VNH0</accession>
<sequence length="145" mass="16124">MIKNIFRKGREQSVESDVPVSSQSKARVLVVDDSPTEIHIFKKILEKQGYQILVAKDGQEGVDVAKQELPDIILMDVVMPVLNGFQATRQLKNDESTANIPVIMVTTKGQQTDKNWGMRQGATEYLVKPVAPAELLHKIKALIDA</sequence>
<dbReference type="PANTHER" id="PTHR44591">
    <property type="entry name" value="STRESS RESPONSE REGULATOR PROTEIN 1"/>
    <property type="match status" value="1"/>
</dbReference>
<evidence type="ECO:0000256" key="2">
    <source>
        <dbReference type="PROSITE-ProRule" id="PRU00169"/>
    </source>
</evidence>
<dbReference type="GO" id="GO:0000160">
    <property type="term" value="P:phosphorelay signal transduction system"/>
    <property type="evidence" value="ECO:0007669"/>
    <property type="project" value="InterPro"/>
</dbReference>
<evidence type="ECO:0000256" key="1">
    <source>
        <dbReference type="ARBA" id="ARBA00022553"/>
    </source>
</evidence>
<dbReference type="Proteomes" id="UP000094769">
    <property type="component" value="Unassembled WGS sequence"/>
</dbReference>
<reference evidence="4 5" key="1">
    <citation type="submission" date="2016-06" db="EMBL/GenBank/DDBJ databases">
        <title>Genome sequence of endosymbiont of Candidatus Endolucinida thiodiazotropha.</title>
        <authorList>
            <person name="Poehlein A."/>
            <person name="Koenig S."/>
            <person name="Heiden S.E."/>
            <person name="Thuermer A."/>
            <person name="Voget S."/>
            <person name="Daniel R."/>
            <person name="Markert S."/>
            <person name="Gros O."/>
            <person name="Schweder T."/>
        </authorList>
    </citation>
    <scope>NUCLEOTIDE SEQUENCE [LARGE SCALE GENOMIC DNA]</scope>
    <source>
        <strain evidence="4 5">COS</strain>
    </source>
</reference>
<dbReference type="PROSITE" id="PS50110">
    <property type="entry name" value="RESPONSE_REGULATORY"/>
    <property type="match status" value="1"/>
</dbReference>
<dbReference type="SUPFAM" id="SSF52172">
    <property type="entry name" value="CheY-like"/>
    <property type="match status" value="1"/>
</dbReference>
<dbReference type="OrthoDB" id="9800897at2"/>
<dbReference type="InterPro" id="IPR011006">
    <property type="entry name" value="CheY-like_superfamily"/>
</dbReference>
<keyword evidence="5" id="KW-1185">Reference proteome</keyword>